<dbReference type="InterPro" id="IPR014002">
    <property type="entry name" value="Agenet_dom_plant"/>
</dbReference>
<organism evidence="3 4">
    <name type="scientific">Gossypium australe</name>
    <dbReference type="NCBI Taxonomy" id="47621"/>
    <lineage>
        <taxon>Eukaryota</taxon>
        <taxon>Viridiplantae</taxon>
        <taxon>Streptophyta</taxon>
        <taxon>Embryophyta</taxon>
        <taxon>Tracheophyta</taxon>
        <taxon>Spermatophyta</taxon>
        <taxon>Magnoliopsida</taxon>
        <taxon>eudicotyledons</taxon>
        <taxon>Gunneridae</taxon>
        <taxon>Pentapetalae</taxon>
        <taxon>rosids</taxon>
        <taxon>malvids</taxon>
        <taxon>Malvales</taxon>
        <taxon>Malvaceae</taxon>
        <taxon>Malvoideae</taxon>
        <taxon>Gossypium</taxon>
    </lineage>
</organism>
<dbReference type="Proteomes" id="UP000325315">
    <property type="component" value="Unassembled WGS sequence"/>
</dbReference>
<name>A0A5B6X7F7_9ROSI</name>
<reference evidence="4" key="1">
    <citation type="journal article" date="2019" name="Plant Biotechnol. J.">
        <title>Genome sequencing of the Australian wild diploid species Gossypium australe highlights disease resistance and delayed gland morphogenesis.</title>
        <authorList>
            <person name="Cai Y."/>
            <person name="Cai X."/>
            <person name="Wang Q."/>
            <person name="Wang P."/>
            <person name="Zhang Y."/>
            <person name="Cai C."/>
            <person name="Xu Y."/>
            <person name="Wang K."/>
            <person name="Zhou Z."/>
            <person name="Wang C."/>
            <person name="Geng S."/>
            <person name="Li B."/>
            <person name="Dong Q."/>
            <person name="Hou Y."/>
            <person name="Wang H."/>
            <person name="Ai P."/>
            <person name="Liu Z."/>
            <person name="Yi F."/>
            <person name="Sun M."/>
            <person name="An G."/>
            <person name="Cheng J."/>
            <person name="Zhang Y."/>
            <person name="Shi Q."/>
            <person name="Xie Y."/>
            <person name="Shi X."/>
            <person name="Chang Y."/>
            <person name="Huang F."/>
            <person name="Chen Y."/>
            <person name="Hong S."/>
            <person name="Mi L."/>
            <person name="Sun Q."/>
            <person name="Zhang L."/>
            <person name="Zhou B."/>
            <person name="Peng R."/>
            <person name="Zhang X."/>
            <person name="Liu F."/>
        </authorList>
    </citation>
    <scope>NUCLEOTIDE SEQUENCE [LARGE SCALE GENOMIC DNA]</scope>
    <source>
        <strain evidence="4">cv. PA1801</strain>
    </source>
</reference>
<dbReference type="PANTHER" id="PTHR31917">
    <property type="entry name" value="AGENET DOMAIN-CONTAINING PROTEIN-RELATED"/>
    <property type="match status" value="1"/>
</dbReference>
<accession>A0A5B6X7F7</accession>
<dbReference type="Pfam" id="PF05641">
    <property type="entry name" value="Agenet"/>
    <property type="match status" value="1"/>
</dbReference>
<dbReference type="AlphaFoldDB" id="A0A5B6X7F7"/>
<feature type="chain" id="PRO_5022955880" evidence="1">
    <location>
        <begin position="24"/>
        <end position="276"/>
    </location>
</feature>
<feature type="domain" description="Agenet" evidence="2">
    <location>
        <begin position="142"/>
        <end position="210"/>
    </location>
</feature>
<dbReference type="CDD" id="cd20406">
    <property type="entry name" value="Tudor_Agenet_AtDUF_rpt2_4"/>
    <property type="match status" value="1"/>
</dbReference>
<gene>
    <name evidence="3" type="primary">fttB</name>
    <name evidence="3" type="ORF">EPI10_032806</name>
</gene>
<feature type="signal peptide" evidence="1">
    <location>
        <begin position="1"/>
        <end position="23"/>
    </location>
</feature>
<dbReference type="OrthoDB" id="10260625at2759"/>
<evidence type="ECO:0000259" key="2">
    <source>
        <dbReference type="SMART" id="SM00743"/>
    </source>
</evidence>
<comment type="caution">
    <text evidence="3">The sequence shown here is derived from an EMBL/GenBank/DDBJ whole genome shotgun (WGS) entry which is preliminary data.</text>
</comment>
<dbReference type="SMART" id="SM00743">
    <property type="entry name" value="Agenet"/>
    <property type="match status" value="2"/>
</dbReference>
<keyword evidence="1" id="KW-0732">Signal</keyword>
<dbReference type="PANTHER" id="PTHR31917:SF65">
    <property type="entry name" value="BINDING PROTEIN, PUTATIVE-RELATED"/>
    <property type="match status" value="1"/>
</dbReference>
<proteinExistence type="predicted"/>
<protein>
    <submittedName>
        <fullName evidence="3">14-3-3 protein 7-like</fullName>
    </submittedName>
</protein>
<evidence type="ECO:0000256" key="1">
    <source>
        <dbReference type="SAM" id="SignalP"/>
    </source>
</evidence>
<evidence type="ECO:0000313" key="4">
    <source>
        <dbReference type="Proteomes" id="UP000325315"/>
    </source>
</evidence>
<sequence>MTSSIKAILFFPSALCILSLCVAHANGPSLKFAMERKVLCGNSCFQFVSYGTRRDHELWTYRLSMDRYHEEDVREVSPAETSDPKCVEINTASHLKKTAEVSLIKVTRFTNTISLVNPLSFMTKDLCPSARKSSKKRQYKTMAFKLNDLVEICKKEEGFSGVYYTAILLAAVGRKRYLVRYENRFNEDGSRFLTEAVDSDEIRPSPPQPSSYNFAVAERVEAFVDFAWRVGTVIRKVDPNYYVKLDFNGKEHHCPFFKVRRHLEWQNGTWLSPATG</sequence>
<evidence type="ECO:0000313" key="3">
    <source>
        <dbReference type="EMBL" id="KAA3489142.1"/>
    </source>
</evidence>
<dbReference type="CDD" id="cd20405">
    <property type="entry name" value="Tudor_Agenet_AtDUF_rpt1_3"/>
    <property type="match status" value="1"/>
</dbReference>
<dbReference type="EMBL" id="SMMG02000001">
    <property type="protein sequence ID" value="KAA3489142.1"/>
    <property type="molecule type" value="Genomic_DNA"/>
</dbReference>
<feature type="domain" description="Agenet" evidence="2">
    <location>
        <begin position="212"/>
        <end position="267"/>
    </location>
</feature>
<dbReference type="InterPro" id="IPR008395">
    <property type="entry name" value="Agenet-like_dom"/>
</dbReference>
<keyword evidence="4" id="KW-1185">Reference proteome</keyword>